<name>A0AA92ICT2_RALSL</name>
<evidence type="ECO:0000313" key="1">
    <source>
        <dbReference type="EMBL" id="QCX47881.1"/>
    </source>
</evidence>
<gene>
    <name evidence="1" type="ORF">E7Z57_01435</name>
</gene>
<organism evidence="1 2">
    <name type="scientific">Ralstonia solanacearum</name>
    <name type="common">Pseudomonas solanacearum</name>
    <dbReference type="NCBI Taxonomy" id="305"/>
    <lineage>
        <taxon>Bacteria</taxon>
        <taxon>Pseudomonadati</taxon>
        <taxon>Pseudomonadota</taxon>
        <taxon>Betaproteobacteria</taxon>
        <taxon>Burkholderiales</taxon>
        <taxon>Burkholderiaceae</taxon>
        <taxon>Ralstonia</taxon>
        <taxon>Ralstonia solanacearum species complex</taxon>
    </lineage>
</organism>
<accession>A0AA92ICT2</accession>
<sequence length="143" mass="15917">MNFKEAIIQGGGKSGDFVELSGWLVDKEEGLFLLGHHYPKDCNYPDRVRIENGNIIYPILAVVPSLGGGWSLLFHRAKVCGYVSDVDNPTIKAVRIYVQGDRSSGDFKEIDICDEVVGGYVGRFGDYDFSGRPNPTRDWLDDV</sequence>
<evidence type="ECO:0000313" key="2">
    <source>
        <dbReference type="Proteomes" id="UP000310553"/>
    </source>
</evidence>
<proteinExistence type="predicted"/>
<dbReference type="EMBL" id="CP039339">
    <property type="protein sequence ID" value="QCX47881.1"/>
    <property type="molecule type" value="Genomic_DNA"/>
</dbReference>
<dbReference type="Proteomes" id="UP000310553">
    <property type="component" value="Chromosome"/>
</dbReference>
<protein>
    <submittedName>
        <fullName evidence="1">Uncharacterized protein</fullName>
    </submittedName>
</protein>
<dbReference type="AlphaFoldDB" id="A0AA92ICT2"/>
<reference evidence="1 2" key="1">
    <citation type="submission" date="2019-04" db="EMBL/GenBank/DDBJ databases">
        <title>Complete Genome of UW386 and Higher Quality Genome of UW700.</title>
        <authorList>
            <person name="Jacobs J."/>
            <person name="Perez A."/>
            <person name="Steidl O."/>
            <person name="Allen C."/>
        </authorList>
    </citation>
    <scope>NUCLEOTIDE SEQUENCE [LARGE SCALE GENOMIC DNA]</scope>
    <source>
        <strain evidence="1 2">UW386</strain>
    </source>
</reference>